<reference evidence="3" key="1">
    <citation type="submission" date="2022-10" db="EMBL/GenBank/DDBJ databases">
        <authorList>
            <person name="Hyden B.L."/>
            <person name="Feng K."/>
            <person name="Yates T."/>
            <person name="Jawdy S."/>
            <person name="Smart L.B."/>
            <person name="Muchero W."/>
        </authorList>
    </citation>
    <scope>NUCLEOTIDE SEQUENCE</scope>
    <source>
        <tissue evidence="3">Shoot tip</tissue>
    </source>
</reference>
<dbReference type="PANTHER" id="PTHR12956:SF61">
    <property type="entry name" value="TRNA (MET) CYTIDINE ACETYLTRANSFERASE-RELATED"/>
    <property type="match status" value="1"/>
</dbReference>
<comment type="caution">
    <text evidence="3">The sequence shown here is derived from an EMBL/GenBank/DDBJ whole genome shotgun (WGS) entry which is preliminary data.</text>
</comment>
<keyword evidence="1" id="KW-0472">Membrane</keyword>
<evidence type="ECO:0000256" key="1">
    <source>
        <dbReference type="SAM" id="Phobius"/>
    </source>
</evidence>
<gene>
    <name evidence="3" type="ORF">OIU77_015782</name>
</gene>
<dbReference type="PANTHER" id="PTHR12956">
    <property type="entry name" value="ALKALINE CERAMIDASE-RELATED"/>
    <property type="match status" value="1"/>
</dbReference>
<protein>
    <recommendedName>
        <fullName evidence="2">TOD1/MUCI70 glycosyltransferase-like domain-containing protein</fullName>
    </recommendedName>
</protein>
<keyword evidence="4" id="KW-1185">Reference proteome</keyword>
<keyword evidence="1" id="KW-0812">Transmembrane</keyword>
<dbReference type="Proteomes" id="UP001141253">
    <property type="component" value="Chromosome 16"/>
</dbReference>
<keyword evidence="1" id="KW-1133">Transmembrane helix</keyword>
<dbReference type="Pfam" id="PF04765">
    <property type="entry name" value="TOD1_MUCI70"/>
    <property type="match status" value="1"/>
</dbReference>
<proteinExistence type="predicted"/>
<accession>A0ABQ8ZIF2</accession>
<sequence>MLLMKIPIKIESHGGSEFGGYPSLKQRSESFDMQESMTVHCGFVKGNRPGRQTGFDIDEADLMKLEEFHKVIVASAIFGNYDIIQQPKDVSEAARKNVPFYMFIDEETETYLKNSSTLDSNKRIGLWRIIVVHNIPYTDARRNGKVPKLLLHRLLPNVRYSIWIDGKLQLVVDPYQVLERFLWQQNASFAISRHYHRFDVFEEADANKAAGKCDNSSIDYQIEFYKKEGLSTYSKAKLPITSGWCIILCVCFMFLKICISYVLDD</sequence>
<evidence type="ECO:0000313" key="4">
    <source>
        <dbReference type="Proteomes" id="UP001141253"/>
    </source>
</evidence>
<evidence type="ECO:0000259" key="2">
    <source>
        <dbReference type="Pfam" id="PF04765"/>
    </source>
</evidence>
<dbReference type="EMBL" id="JAPFFI010000027">
    <property type="protein sequence ID" value="KAJ6301539.1"/>
    <property type="molecule type" value="Genomic_DNA"/>
</dbReference>
<feature type="transmembrane region" description="Helical" evidence="1">
    <location>
        <begin position="243"/>
        <end position="263"/>
    </location>
</feature>
<reference evidence="3" key="2">
    <citation type="journal article" date="2023" name="Int. J. Mol. Sci.">
        <title>De Novo Assembly and Annotation of 11 Diverse Shrub Willow (Salix) Genomes Reveals Novel Gene Organization in Sex-Linked Regions.</title>
        <authorList>
            <person name="Hyden B."/>
            <person name="Feng K."/>
            <person name="Yates T.B."/>
            <person name="Jawdy S."/>
            <person name="Cereghino C."/>
            <person name="Smart L.B."/>
            <person name="Muchero W."/>
        </authorList>
    </citation>
    <scope>NUCLEOTIDE SEQUENCE</scope>
    <source>
        <tissue evidence="3">Shoot tip</tissue>
    </source>
</reference>
<dbReference type="InterPro" id="IPR006852">
    <property type="entry name" value="TOD1_MUCI70"/>
</dbReference>
<organism evidence="3 4">
    <name type="scientific">Salix suchowensis</name>
    <dbReference type="NCBI Taxonomy" id="1278906"/>
    <lineage>
        <taxon>Eukaryota</taxon>
        <taxon>Viridiplantae</taxon>
        <taxon>Streptophyta</taxon>
        <taxon>Embryophyta</taxon>
        <taxon>Tracheophyta</taxon>
        <taxon>Spermatophyta</taxon>
        <taxon>Magnoliopsida</taxon>
        <taxon>eudicotyledons</taxon>
        <taxon>Gunneridae</taxon>
        <taxon>Pentapetalae</taxon>
        <taxon>rosids</taxon>
        <taxon>fabids</taxon>
        <taxon>Malpighiales</taxon>
        <taxon>Salicaceae</taxon>
        <taxon>Saliceae</taxon>
        <taxon>Salix</taxon>
    </lineage>
</organism>
<evidence type="ECO:0000313" key="3">
    <source>
        <dbReference type="EMBL" id="KAJ6301539.1"/>
    </source>
</evidence>
<name>A0ABQ8ZIF2_9ROSI</name>
<feature type="domain" description="TOD1/MUCI70 glycosyltransferase-like" evidence="2">
    <location>
        <begin position="11"/>
        <end position="242"/>
    </location>
</feature>
<dbReference type="InterPro" id="IPR048354">
    <property type="entry name" value="TOD1_MUCI70_glycTrfase_dom"/>
</dbReference>